<sequence length="208" mass="24544">MIPKEFNSAYDPKKTEDRIYKLWEKSGYFNPDKLPKRISGSFTIVVPPPNITGSLHMGHALNATIQDILIRKKRMEGYKTLWLPGTDHAGIATQNVVEKELKNQGLSRHDLGREKFIEKVWEWEDKYGNIILDQFKKLGSSMDFSRTRFTMDAEYQKSVSEAFLHYYKKGLLYKAERVINWCIKDQTSISDLEIEYREEKTKLYFIRY</sequence>
<reference evidence="12 13" key="1">
    <citation type="journal article" date="2015" name="Nature">
        <title>rRNA introns, odd ribosomes, and small enigmatic genomes across a large radiation of phyla.</title>
        <authorList>
            <person name="Brown C.T."/>
            <person name="Hug L.A."/>
            <person name="Thomas B.C."/>
            <person name="Sharon I."/>
            <person name="Castelle C.J."/>
            <person name="Singh A."/>
            <person name="Wilkins M.J."/>
            <person name="Williams K.H."/>
            <person name="Banfield J.F."/>
        </authorList>
    </citation>
    <scope>NUCLEOTIDE SEQUENCE [LARGE SCALE GENOMIC DNA]</scope>
</reference>
<evidence type="ECO:0000256" key="8">
    <source>
        <dbReference type="ARBA" id="ARBA00022917"/>
    </source>
</evidence>
<keyword evidence="8" id="KW-0648">Protein biosynthesis</keyword>
<dbReference type="InterPro" id="IPR002300">
    <property type="entry name" value="aa-tRNA-synth_Ia"/>
</dbReference>
<comment type="caution">
    <text evidence="12">The sequence shown here is derived from an EMBL/GenBank/DDBJ whole genome shotgun (WGS) entry which is preliminary data.</text>
</comment>
<evidence type="ECO:0000256" key="5">
    <source>
        <dbReference type="ARBA" id="ARBA00022598"/>
    </source>
</evidence>
<dbReference type="GO" id="GO:0005524">
    <property type="term" value="F:ATP binding"/>
    <property type="evidence" value="ECO:0007669"/>
    <property type="project" value="UniProtKB-KW"/>
</dbReference>
<evidence type="ECO:0000256" key="4">
    <source>
        <dbReference type="ARBA" id="ARBA00022490"/>
    </source>
</evidence>
<dbReference type="EMBL" id="LCBY01000064">
    <property type="protein sequence ID" value="KKS20342.1"/>
    <property type="molecule type" value="Genomic_DNA"/>
</dbReference>
<dbReference type="PANTHER" id="PTHR11946:SF93">
    <property type="entry name" value="VALINE--TRNA LIGASE, CHLOROPLASTIC_MITOCHONDRIAL 2"/>
    <property type="match status" value="1"/>
</dbReference>
<dbReference type="InterPro" id="IPR014729">
    <property type="entry name" value="Rossmann-like_a/b/a_fold"/>
</dbReference>
<evidence type="ECO:0000256" key="7">
    <source>
        <dbReference type="ARBA" id="ARBA00022840"/>
    </source>
</evidence>
<dbReference type="Proteomes" id="UP000034371">
    <property type="component" value="Unassembled WGS sequence"/>
</dbReference>
<accession>A0A0G0X7G8</accession>
<evidence type="ECO:0000256" key="6">
    <source>
        <dbReference type="ARBA" id="ARBA00022741"/>
    </source>
</evidence>
<feature type="domain" description="Aminoacyl-tRNA synthetase class Ia" evidence="11">
    <location>
        <begin position="19"/>
        <end position="200"/>
    </location>
</feature>
<dbReference type="GO" id="GO:0004832">
    <property type="term" value="F:valine-tRNA ligase activity"/>
    <property type="evidence" value="ECO:0007669"/>
    <property type="project" value="UniProtKB-EC"/>
</dbReference>
<dbReference type="FunFam" id="3.40.50.620:FF:000032">
    <property type="entry name" value="Valine--tRNA ligase"/>
    <property type="match status" value="1"/>
</dbReference>
<keyword evidence="5 12" id="KW-0436">Ligase</keyword>
<dbReference type="SUPFAM" id="SSF52374">
    <property type="entry name" value="Nucleotidylyl transferase"/>
    <property type="match status" value="1"/>
</dbReference>
<dbReference type="PANTHER" id="PTHR11946">
    <property type="entry name" value="VALYL-TRNA SYNTHETASES"/>
    <property type="match status" value="1"/>
</dbReference>
<dbReference type="PROSITE" id="PS00178">
    <property type="entry name" value="AA_TRNA_LIGASE_I"/>
    <property type="match status" value="1"/>
</dbReference>
<dbReference type="AlphaFoldDB" id="A0A0G0X7G8"/>
<proteinExistence type="predicted"/>
<dbReference type="PATRIC" id="fig|1618487.3.peg.797"/>
<keyword evidence="7" id="KW-0067">ATP-binding</keyword>
<dbReference type="EC" id="6.1.1.9" evidence="3"/>
<dbReference type="Pfam" id="PF00133">
    <property type="entry name" value="tRNA-synt_1"/>
    <property type="match status" value="1"/>
</dbReference>
<dbReference type="GO" id="GO:0005829">
    <property type="term" value="C:cytosol"/>
    <property type="evidence" value="ECO:0007669"/>
    <property type="project" value="TreeGrafter"/>
</dbReference>
<evidence type="ECO:0000313" key="13">
    <source>
        <dbReference type="Proteomes" id="UP000034371"/>
    </source>
</evidence>
<evidence type="ECO:0000256" key="9">
    <source>
        <dbReference type="ARBA" id="ARBA00023146"/>
    </source>
</evidence>
<comment type="subcellular location">
    <subcellularLocation>
        <location evidence="1">Cytoplasm</location>
    </subcellularLocation>
</comment>
<dbReference type="GO" id="GO:0006438">
    <property type="term" value="P:valyl-tRNA aminoacylation"/>
    <property type="evidence" value="ECO:0007669"/>
    <property type="project" value="InterPro"/>
</dbReference>
<evidence type="ECO:0000259" key="11">
    <source>
        <dbReference type="Pfam" id="PF00133"/>
    </source>
</evidence>
<keyword evidence="4" id="KW-0963">Cytoplasm</keyword>
<evidence type="ECO:0000313" key="12">
    <source>
        <dbReference type="EMBL" id="KKS20342.1"/>
    </source>
</evidence>
<evidence type="ECO:0000256" key="2">
    <source>
        <dbReference type="ARBA" id="ARBA00011245"/>
    </source>
</evidence>
<comment type="subunit">
    <text evidence="2">Monomer.</text>
</comment>
<feature type="non-terminal residue" evidence="12">
    <location>
        <position position="208"/>
    </location>
</feature>
<evidence type="ECO:0000256" key="1">
    <source>
        <dbReference type="ARBA" id="ARBA00004496"/>
    </source>
</evidence>
<dbReference type="Gene3D" id="3.40.50.620">
    <property type="entry name" value="HUPs"/>
    <property type="match status" value="1"/>
</dbReference>
<evidence type="ECO:0000256" key="10">
    <source>
        <dbReference type="ARBA" id="ARBA00029936"/>
    </source>
</evidence>
<protein>
    <recommendedName>
        <fullName evidence="3">valine--tRNA ligase</fullName>
        <ecNumber evidence="3">6.1.1.9</ecNumber>
    </recommendedName>
    <alternativeName>
        <fullName evidence="10">Valyl-tRNA synthetase</fullName>
    </alternativeName>
</protein>
<keyword evidence="6" id="KW-0547">Nucleotide-binding</keyword>
<organism evidence="12 13">
    <name type="scientific">Candidatus Roizmanbacteria bacterium GW2011_GWC2_41_7</name>
    <dbReference type="NCBI Taxonomy" id="1618487"/>
    <lineage>
        <taxon>Bacteria</taxon>
        <taxon>Candidatus Roizmaniibacteriota</taxon>
    </lineage>
</organism>
<keyword evidence="9" id="KW-0030">Aminoacyl-tRNA synthetase</keyword>
<dbReference type="InterPro" id="IPR002303">
    <property type="entry name" value="Valyl-tRNA_ligase"/>
</dbReference>
<name>A0A0G0X7G8_9BACT</name>
<evidence type="ECO:0000256" key="3">
    <source>
        <dbReference type="ARBA" id="ARBA00013169"/>
    </source>
</evidence>
<dbReference type="InterPro" id="IPR001412">
    <property type="entry name" value="aa-tRNA-synth_I_CS"/>
</dbReference>
<gene>
    <name evidence="12" type="ORF">UU78_C0064G0001</name>
</gene>